<feature type="domain" description="Sodium/calcium exchanger membrane region" evidence="6">
    <location>
        <begin position="179"/>
        <end position="318"/>
    </location>
</feature>
<feature type="transmembrane region" description="Helical" evidence="5">
    <location>
        <begin position="177"/>
        <end position="199"/>
    </location>
</feature>
<keyword evidence="8" id="KW-1185">Reference proteome</keyword>
<evidence type="ECO:0000313" key="7">
    <source>
        <dbReference type="EMBL" id="QCY70722.1"/>
    </source>
</evidence>
<dbReference type="OrthoDB" id="9794225at2"/>
<organism evidence="7 8">
    <name type="scientific">Antarcticibacterium flavum</name>
    <dbReference type="NCBI Taxonomy" id="2058175"/>
    <lineage>
        <taxon>Bacteria</taxon>
        <taxon>Pseudomonadati</taxon>
        <taxon>Bacteroidota</taxon>
        <taxon>Flavobacteriia</taxon>
        <taxon>Flavobacteriales</taxon>
        <taxon>Flavobacteriaceae</taxon>
        <taxon>Antarcticibacterium</taxon>
    </lineage>
</organism>
<feature type="transmembrane region" description="Helical" evidence="5">
    <location>
        <begin position="274"/>
        <end position="291"/>
    </location>
</feature>
<reference evidence="7 8" key="1">
    <citation type="submission" date="2019-06" db="EMBL/GenBank/DDBJ databases">
        <title>Complete genome sequence of Antarcticibacterium flavum KCTC 52984T from an Antarctic marine sediment.</title>
        <authorList>
            <person name="Lee Y.M."/>
            <person name="Shin S.C."/>
        </authorList>
    </citation>
    <scope>NUCLEOTIDE SEQUENCE [LARGE SCALE GENOMIC DNA]</scope>
    <source>
        <strain evidence="7 8">KCTC 52984</strain>
    </source>
</reference>
<dbReference type="NCBIfam" id="TIGR00367">
    <property type="entry name" value="calcium/sodium antiporter"/>
    <property type="match status" value="1"/>
</dbReference>
<dbReference type="GO" id="GO:0005262">
    <property type="term" value="F:calcium channel activity"/>
    <property type="evidence" value="ECO:0007669"/>
    <property type="project" value="TreeGrafter"/>
</dbReference>
<dbReference type="RefSeq" id="WP_139067291.1">
    <property type="nucleotide sequence ID" value="NZ_CP040812.1"/>
</dbReference>
<comment type="subcellular location">
    <subcellularLocation>
        <location evidence="1">Membrane</location>
        <topology evidence="1">Multi-pass membrane protein</topology>
    </subcellularLocation>
</comment>
<dbReference type="PANTHER" id="PTHR10846:SF8">
    <property type="entry name" value="INNER MEMBRANE PROTEIN YRBG"/>
    <property type="match status" value="1"/>
</dbReference>
<dbReference type="EMBL" id="CP040812">
    <property type="protein sequence ID" value="QCY70722.1"/>
    <property type="molecule type" value="Genomic_DNA"/>
</dbReference>
<dbReference type="InterPro" id="IPR044880">
    <property type="entry name" value="NCX_ion-bd_dom_sf"/>
</dbReference>
<feature type="domain" description="Sodium/calcium exchanger membrane region" evidence="6">
    <location>
        <begin position="5"/>
        <end position="153"/>
    </location>
</feature>
<evidence type="ECO:0000256" key="4">
    <source>
        <dbReference type="ARBA" id="ARBA00023136"/>
    </source>
</evidence>
<evidence type="ECO:0000259" key="6">
    <source>
        <dbReference type="Pfam" id="PF01699"/>
    </source>
</evidence>
<feature type="transmembrane region" description="Helical" evidence="5">
    <location>
        <begin position="303"/>
        <end position="319"/>
    </location>
</feature>
<evidence type="ECO:0000256" key="3">
    <source>
        <dbReference type="ARBA" id="ARBA00022989"/>
    </source>
</evidence>
<name>A0A5B7X7H5_9FLAO</name>
<feature type="transmembrane region" description="Helical" evidence="5">
    <location>
        <begin position="79"/>
        <end position="96"/>
    </location>
</feature>
<evidence type="ECO:0000313" key="8">
    <source>
        <dbReference type="Proteomes" id="UP000309016"/>
    </source>
</evidence>
<evidence type="ECO:0000256" key="2">
    <source>
        <dbReference type="ARBA" id="ARBA00022692"/>
    </source>
</evidence>
<protein>
    <submittedName>
        <fullName evidence="7">Calcium/sodium antiporter</fullName>
    </submittedName>
</protein>
<feature type="transmembrane region" description="Helical" evidence="5">
    <location>
        <begin position="132"/>
        <end position="152"/>
    </location>
</feature>
<keyword evidence="2 5" id="KW-0812">Transmembrane</keyword>
<evidence type="ECO:0000256" key="5">
    <source>
        <dbReference type="SAM" id="Phobius"/>
    </source>
</evidence>
<dbReference type="Gene3D" id="6.10.280.80">
    <property type="entry name" value="NCX, peripheral helical region"/>
    <property type="match status" value="1"/>
</dbReference>
<dbReference type="Proteomes" id="UP000309016">
    <property type="component" value="Chromosome"/>
</dbReference>
<dbReference type="InterPro" id="IPR004837">
    <property type="entry name" value="NaCa_Exmemb"/>
</dbReference>
<evidence type="ECO:0000256" key="1">
    <source>
        <dbReference type="ARBA" id="ARBA00004141"/>
    </source>
</evidence>
<dbReference type="PANTHER" id="PTHR10846">
    <property type="entry name" value="SODIUM/POTASSIUM/CALCIUM EXCHANGER"/>
    <property type="match status" value="1"/>
</dbReference>
<sequence>MLISSLLLVAGLAILIVGANFMVEGASALAKKFNISNLAIGLTVVAFGTSAPELVVNTFAAVQGHEDIVFGNVLGSNNFNLFIILGITGLITPLAVQSSTAWKEIPISFLAIIILFFLVNDVMLWGSENSSLSSIDGIILLVFFALFLYYVYMQLKTDSSQAEEVVKVPAYSNLKMGIFIAGGLGGLVLGGNLVVNNAIEIAESLGISQKIIGLTVVAAGTSLPELATSVVAALKKNADIAVGNIVGSNIFNIFLILGASSVLAPIGFSPGFNMDIYILAGGTLFLFLAMFTGGRKKLDRWEAALLLIFYLAYTTYLVMQEL</sequence>
<dbReference type="InterPro" id="IPR004481">
    <property type="entry name" value="K/Na/Ca-exchanger"/>
</dbReference>
<keyword evidence="3 5" id="KW-1133">Transmembrane helix</keyword>
<gene>
    <name evidence="7" type="ORF">FHG64_15715</name>
</gene>
<dbReference type="GO" id="GO:0005886">
    <property type="term" value="C:plasma membrane"/>
    <property type="evidence" value="ECO:0007669"/>
    <property type="project" value="TreeGrafter"/>
</dbReference>
<keyword evidence="4 5" id="KW-0472">Membrane</keyword>
<dbReference type="AlphaFoldDB" id="A0A5B7X7H5"/>
<dbReference type="KEGG" id="afla:FHG64_15715"/>
<dbReference type="Gene3D" id="1.20.1420.30">
    <property type="entry name" value="NCX, central ion-binding region"/>
    <property type="match status" value="1"/>
</dbReference>
<proteinExistence type="predicted"/>
<accession>A0A5B7X7H5</accession>
<feature type="transmembrane region" description="Helical" evidence="5">
    <location>
        <begin position="246"/>
        <end position="268"/>
    </location>
</feature>
<dbReference type="GO" id="GO:0006874">
    <property type="term" value="P:intracellular calcium ion homeostasis"/>
    <property type="evidence" value="ECO:0007669"/>
    <property type="project" value="TreeGrafter"/>
</dbReference>
<feature type="transmembrane region" description="Helical" evidence="5">
    <location>
        <begin position="108"/>
        <end position="126"/>
    </location>
</feature>
<dbReference type="Pfam" id="PF01699">
    <property type="entry name" value="Na_Ca_ex"/>
    <property type="match status" value="2"/>
</dbReference>
<dbReference type="GO" id="GO:0008273">
    <property type="term" value="F:calcium, potassium:sodium antiporter activity"/>
    <property type="evidence" value="ECO:0007669"/>
    <property type="project" value="TreeGrafter"/>
</dbReference>